<dbReference type="EMBL" id="DQID01000166">
    <property type="protein sequence ID" value="HCT14397.1"/>
    <property type="molecule type" value="Genomic_DNA"/>
</dbReference>
<evidence type="ECO:0000256" key="2">
    <source>
        <dbReference type="ARBA" id="ARBA00012052"/>
    </source>
</evidence>
<evidence type="ECO:0000256" key="9">
    <source>
        <dbReference type="HAMAP-Rule" id="MF_00061"/>
    </source>
</evidence>
<dbReference type="UniPathway" id="UPA00056">
    <property type="reaction ID" value="UER00094"/>
</dbReference>
<feature type="active site" evidence="9">
    <location>
        <position position="23"/>
    </location>
</feature>
<comment type="pathway">
    <text evidence="9">Isoprenoid biosynthesis; isopentenyl diphosphate biosynthesis via DXP pathway; isopentenyl diphosphate from 1-deoxy-D-xylulose 5-phosphate: step 3/6.</text>
</comment>
<name>A0A3D4SZF8_9CORY</name>
<keyword evidence="6 9" id="KW-0418">Kinase</keyword>
<protein>
    <recommendedName>
        <fullName evidence="3 9">4-diphosphocytidyl-2-C-methyl-D-erythritol kinase</fullName>
        <shortName evidence="9">CMK</shortName>
        <ecNumber evidence="2 9">2.7.1.148</ecNumber>
    </recommendedName>
    <alternativeName>
        <fullName evidence="8 9">4-(cytidine-5'-diphospho)-2-C-methyl-D-erythritol kinase</fullName>
    </alternativeName>
</protein>
<dbReference type="RefSeq" id="WP_273051636.1">
    <property type="nucleotide sequence ID" value="NZ_DAITTW010000035.1"/>
</dbReference>
<dbReference type="InterPro" id="IPR006204">
    <property type="entry name" value="GHMP_kinase_N_dom"/>
</dbReference>
<keyword evidence="7 9" id="KW-0067">ATP-binding</keyword>
<dbReference type="InterPro" id="IPR014721">
    <property type="entry name" value="Ribsml_uS5_D2-typ_fold_subgr"/>
</dbReference>
<feature type="active site" evidence="9">
    <location>
        <position position="172"/>
    </location>
</feature>
<evidence type="ECO:0000256" key="5">
    <source>
        <dbReference type="ARBA" id="ARBA00022741"/>
    </source>
</evidence>
<dbReference type="PANTHER" id="PTHR43527:SF2">
    <property type="entry name" value="4-DIPHOSPHOCYTIDYL-2-C-METHYL-D-ERYTHRITOL KINASE, CHLOROPLASTIC"/>
    <property type="match status" value="1"/>
</dbReference>
<dbReference type="GO" id="GO:0050515">
    <property type="term" value="F:4-(cytidine 5'-diphospho)-2-C-methyl-D-erythritol kinase activity"/>
    <property type="evidence" value="ECO:0007669"/>
    <property type="project" value="UniProtKB-UniRule"/>
</dbReference>
<keyword evidence="4 9" id="KW-0808">Transferase</keyword>
<dbReference type="SUPFAM" id="SSF55060">
    <property type="entry name" value="GHMP Kinase, C-terminal domain"/>
    <property type="match status" value="1"/>
</dbReference>
<proteinExistence type="inferred from homology"/>
<feature type="binding site" evidence="9">
    <location>
        <begin position="130"/>
        <end position="140"/>
    </location>
    <ligand>
        <name>ATP</name>
        <dbReference type="ChEBI" id="CHEBI:30616"/>
    </ligand>
</feature>
<dbReference type="Gene3D" id="3.30.70.890">
    <property type="entry name" value="GHMP kinase, C-terminal domain"/>
    <property type="match status" value="1"/>
</dbReference>
<dbReference type="InterPro" id="IPR004424">
    <property type="entry name" value="IspE"/>
</dbReference>
<dbReference type="InterPro" id="IPR020568">
    <property type="entry name" value="Ribosomal_Su5_D2-typ_SF"/>
</dbReference>
<dbReference type="Pfam" id="PF00288">
    <property type="entry name" value="GHMP_kinases_N"/>
    <property type="match status" value="1"/>
</dbReference>
<comment type="similarity">
    <text evidence="1 9">Belongs to the GHMP kinase family. IspE subfamily.</text>
</comment>
<keyword evidence="9" id="KW-0414">Isoprene biosynthesis</keyword>
<dbReference type="PANTHER" id="PTHR43527">
    <property type="entry name" value="4-DIPHOSPHOCYTIDYL-2-C-METHYL-D-ERYTHRITOL KINASE, CHLOROPLASTIC"/>
    <property type="match status" value="1"/>
</dbReference>
<dbReference type="SUPFAM" id="SSF54211">
    <property type="entry name" value="Ribosomal protein S5 domain 2-like"/>
    <property type="match status" value="1"/>
</dbReference>
<evidence type="ECO:0000313" key="13">
    <source>
        <dbReference type="Proteomes" id="UP000261739"/>
    </source>
</evidence>
<dbReference type="STRING" id="863239.GCA_000213935_02179"/>
<dbReference type="GO" id="GO:0019288">
    <property type="term" value="P:isopentenyl diphosphate biosynthetic process, methylerythritol 4-phosphate pathway"/>
    <property type="evidence" value="ECO:0007669"/>
    <property type="project" value="UniProtKB-UniRule"/>
</dbReference>
<dbReference type="Pfam" id="PF08544">
    <property type="entry name" value="GHMP_kinases_C"/>
    <property type="match status" value="1"/>
</dbReference>
<sequence>MTAPDADQDPSLGWTVSATAQGKVNLHLAVGDRRPDGYHDLETVFQALDLTETVTLTVVGACGPGEGPGDMVAGVTVTGRDAHLVPAGGRSGDIADNLAVRAVRAVAASGAVDAAAPLPRIRIDIDKGVPVAGGMAGGSADAAAAFLAARALLGSRHSDADLTALAADLGADVPFCLLGGTALGQGRGDRLVPVMSRGTFHWALATGARGLPTPEVFARLDEQRAAVATGGRPDVRTGGPTALQRALVGGDPVALAACLSNDLQAPAVSLRPELRRTLAASREAGALGAVVSGSGPTVAMLCRDREHAVDVATAVAASGDAGSTLVAASSPHGARLC</sequence>
<dbReference type="HAMAP" id="MF_00061">
    <property type="entry name" value="IspE"/>
    <property type="match status" value="1"/>
</dbReference>
<comment type="function">
    <text evidence="9">Catalyzes the phosphorylation of the position 2 hydroxy group of 4-diphosphocytidyl-2C-methyl-D-erythritol.</text>
</comment>
<dbReference type="InterPro" id="IPR036554">
    <property type="entry name" value="GHMP_kinase_C_sf"/>
</dbReference>
<dbReference type="AlphaFoldDB" id="A0A3D4SZF8"/>
<comment type="catalytic activity">
    <reaction evidence="9">
        <text>4-CDP-2-C-methyl-D-erythritol + ATP = 4-CDP-2-C-methyl-D-erythritol 2-phosphate + ADP + H(+)</text>
        <dbReference type="Rhea" id="RHEA:18437"/>
        <dbReference type="ChEBI" id="CHEBI:15378"/>
        <dbReference type="ChEBI" id="CHEBI:30616"/>
        <dbReference type="ChEBI" id="CHEBI:57823"/>
        <dbReference type="ChEBI" id="CHEBI:57919"/>
        <dbReference type="ChEBI" id="CHEBI:456216"/>
        <dbReference type="EC" id="2.7.1.148"/>
    </reaction>
</comment>
<evidence type="ECO:0000256" key="3">
    <source>
        <dbReference type="ARBA" id="ARBA00017473"/>
    </source>
</evidence>
<evidence type="ECO:0000256" key="6">
    <source>
        <dbReference type="ARBA" id="ARBA00022777"/>
    </source>
</evidence>
<dbReference type="GO" id="GO:0005524">
    <property type="term" value="F:ATP binding"/>
    <property type="evidence" value="ECO:0007669"/>
    <property type="project" value="UniProtKB-UniRule"/>
</dbReference>
<evidence type="ECO:0000259" key="11">
    <source>
        <dbReference type="Pfam" id="PF08544"/>
    </source>
</evidence>
<accession>A0A3D4SZF8</accession>
<dbReference type="GO" id="GO:0016114">
    <property type="term" value="P:terpenoid biosynthetic process"/>
    <property type="evidence" value="ECO:0007669"/>
    <property type="project" value="InterPro"/>
</dbReference>
<gene>
    <name evidence="9" type="primary">ispE</name>
    <name evidence="12" type="ORF">DIW82_06295</name>
</gene>
<evidence type="ECO:0000256" key="4">
    <source>
        <dbReference type="ARBA" id="ARBA00022679"/>
    </source>
</evidence>
<organism evidence="12 13">
    <name type="scientific">Corynebacterium nuruki</name>
    <dbReference type="NCBI Taxonomy" id="1032851"/>
    <lineage>
        <taxon>Bacteria</taxon>
        <taxon>Bacillati</taxon>
        <taxon>Actinomycetota</taxon>
        <taxon>Actinomycetes</taxon>
        <taxon>Mycobacteriales</taxon>
        <taxon>Corynebacteriaceae</taxon>
        <taxon>Corynebacterium</taxon>
    </lineage>
</organism>
<evidence type="ECO:0000256" key="1">
    <source>
        <dbReference type="ARBA" id="ARBA00009684"/>
    </source>
</evidence>
<dbReference type="InterPro" id="IPR013750">
    <property type="entry name" value="GHMP_kinase_C_dom"/>
</dbReference>
<evidence type="ECO:0000256" key="8">
    <source>
        <dbReference type="ARBA" id="ARBA00032554"/>
    </source>
</evidence>
<keyword evidence="5 9" id="KW-0547">Nucleotide-binding</keyword>
<comment type="caution">
    <text evidence="12">The sequence shown here is derived from an EMBL/GenBank/DDBJ whole genome shotgun (WGS) entry which is preliminary data.</text>
</comment>
<reference evidence="12 13" key="1">
    <citation type="journal article" date="2018" name="Nat. Biotechnol.">
        <title>A standardized bacterial taxonomy based on genome phylogeny substantially revises the tree of life.</title>
        <authorList>
            <person name="Parks D.H."/>
            <person name="Chuvochina M."/>
            <person name="Waite D.W."/>
            <person name="Rinke C."/>
            <person name="Skarshewski A."/>
            <person name="Chaumeil P.A."/>
            <person name="Hugenholtz P."/>
        </authorList>
    </citation>
    <scope>NUCLEOTIDE SEQUENCE [LARGE SCALE GENOMIC DNA]</scope>
    <source>
        <strain evidence="12">UBA11247</strain>
    </source>
</reference>
<evidence type="ECO:0000256" key="7">
    <source>
        <dbReference type="ARBA" id="ARBA00022840"/>
    </source>
</evidence>
<dbReference type="NCBIfam" id="NF002870">
    <property type="entry name" value="PRK03188.1"/>
    <property type="match status" value="1"/>
</dbReference>
<evidence type="ECO:0000259" key="10">
    <source>
        <dbReference type="Pfam" id="PF00288"/>
    </source>
</evidence>
<dbReference type="EC" id="2.7.1.148" evidence="2 9"/>
<feature type="domain" description="GHMP kinase N-terminal" evidence="10">
    <location>
        <begin position="97"/>
        <end position="180"/>
    </location>
</feature>
<feature type="domain" description="GHMP kinase C-terminal" evidence="11">
    <location>
        <begin position="245"/>
        <end position="319"/>
    </location>
</feature>
<dbReference type="Gene3D" id="3.30.230.10">
    <property type="match status" value="1"/>
</dbReference>
<dbReference type="PIRSF" id="PIRSF010376">
    <property type="entry name" value="IspE"/>
    <property type="match status" value="1"/>
</dbReference>
<evidence type="ECO:0000313" key="12">
    <source>
        <dbReference type="EMBL" id="HCT14397.1"/>
    </source>
</evidence>
<dbReference type="Proteomes" id="UP000261739">
    <property type="component" value="Unassembled WGS sequence"/>
</dbReference>